<sequence length="67" mass="7411">ELRHNVTFFLLKGCQNGLAVMEKDRVTVTLGCYCAAPEAEVSAETHDNDIYTYAFAKCQLGLYAIGH</sequence>
<evidence type="ECO:0000313" key="1">
    <source>
        <dbReference type="EMBL" id="GFR94166.1"/>
    </source>
</evidence>
<keyword evidence="2" id="KW-1185">Reference proteome</keyword>
<name>A0AAV4H8V4_9GAST</name>
<evidence type="ECO:0000313" key="2">
    <source>
        <dbReference type="Proteomes" id="UP000762676"/>
    </source>
</evidence>
<gene>
    <name evidence="1" type="ORF">ElyMa_002661500</name>
</gene>
<reference evidence="1 2" key="1">
    <citation type="journal article" date="2021" name="Elife">
        <title>Chloroplast acquisition without the gene transfer in kleptoplastic sea slugs, Plakobranchus ocellatus.</title>
        <authorList>
            <person name="Maeda T."/>
            <person name="Takahashi S."/>
            <person name="Yoshida T."/>
            <person name="Shimamura S."/>
            <person name="Takaki Y."/>
            <person name="Nagai Y."/>
            <person name="Toyoda A."/>
            <person name="Suzuki Y."/>
            <person name="Arimoto A."/>
            <person name="Ishii H."/>
            <person name="Satoh N."/>
            <person name="Nishiyama T."/>
            <person name="Hasebe M."/>
            <person name="Maruyama T."/>
            <person name="Minagawa J."/>
            <person name="Obokata J."/>
            <person name="Shigenobu S."/>
        </authorList>
    </citation>
    <scope>NUCLEOTIDE SEQUENCE [LARGE SCALE GENOMIC DNA]</scope>
</reference>
<comment type="caution">
    <text evidence="1">The sequence shown here is derived from an EMBL/GenBank/DDBJ whole genome shotgun (WGS) entry which is preliminary data.</text>
</comment>
<dbReference type="EMBL" id="BMAT01005487">
    <property type="protein sequence ID" value="GFR94166.1"/>
    <property type="molecule type" value="Genomic_DNA"/>
</dbReference>
<organism evidence="1 2">
    <name type="scientific">Elysia marginata</name>
    <dbReference type="NCBI Taxonomy" id="1093978"/>
    <lineage>
        <taxon>Eukaryota</taxon>
        <taxon>Metazoa</taxon>
        <taxon>Spiralia</taxon>
        <taxon>Lophotrochozoa</taxon>
        <taxon>Mollusca</taxon>
        <taxon>Gastropoda</taxon>
        <taxon>Heterobranchia</taxon>
        <taxon>Euthyneura</taxon>
        <taxon>Panpulmonata</taxon>
        <taxon>Sacoglossa</taxon>
        <taxon>Placobranchoidea</taxon>
        <taxon>Plakobranchidae</taxon>
        <taxon>Elysia</taxon>
    </lineage>
</organism>
<dbReference type="Proteomes" id="UP000762676">
    <property type="component" value="Unassembled WGS sequence"/>
</dbReference>
<dbReference type="AlphaFoldDB" id="A0AAV4H8V4"/>
<proteinExistence type="predicted"/>
<protein>
    <submittedName>
        <fullName evidence="1">Uncharacterized protein</fullName>
    </submittedName>
</protein>
<accession>A0AAV4H8V4</accession>
<feature type="non-terminal residue" evidence="1">
    <location>
        <position position="1"/>
    </location>
</feature>